<comment type="caution">
    <text evidence="2">The sequence shown here is derived from an EMBL/GenBank/DDBJ whole genome shotgun (WGS) entry which is preliminary data.</text>
</comment>
<reference evidence="2 3" key="2">
    <citation type="journal article" date="2018" name="New Phytol.">
        <title>High intraspecific genome diversity in the model arbuscular mycorrhizal symbiont Rhizophagus irregularis.</title>
        <authorList>
            <person name="Chen E.C.H."/>
            <person name="Morin E."/>
            <person name="Beaudet D."/>
            <person name="Noel J."/>
            <person name="Yildirir G."/>
            <person name="Ndikumana S."/>
            <person name="Charron P."/>
            <person name="St-Onge C."/>
            <person name="Giorgi J."/>
            <person name="Kruger M."/>
            <person name="Marton T."/>
            <person name="Ropars J."/>
            <person name="Grigoriev I.V."/>
            <person name="Hainaut M."/>
            <person name="Henrissat B."/>
            <person name="Roux C."/>
            <person name="Martin F."/>
            <person name="Corradi N."/>
        </authorList>
    </citation>
    <scope>NUCLEOTIDE SEQUENCE [LARGE SCALE GENOMIC DNA]</scope>
    <source>
        <strain evidence="2 3">DAOM 197198</strain>
    </source>
</reference>
<dbReference type="Proteomes" id="UP000018888">
    <property type="component" value="Unassembled WGS sequence"/>
</dbReference>
<keyword evidence="1" id="KW-0472">Membrane</keyword>
<gene>
    <name evidence="2" type="ORF">GLOIN_2v1609459</name>
</gene>
<accession>A0A2P4Q0R0</accession>
<name>A0A2P4Q0R0_RHIID</name>
<dbReference type="AlphaFoldDB" id="A0A2P4Q0R0"/>
<evidence type="ECO:0000313" key="3">
    <source>
        <dbReference type="Proteomes" id="UP000018888"/>
    </source>
</evidence>
<proteinExistence type="predicted"/>
<organism evidence="2 3">
    <name type="scientific">Rhizophagus irregularis (strain DAOM 181602 / DAOM 197198 / MUCL 43194)</name>
    <name type="common">Arbuscular mycorrhizal fungus</name>
    <name type="synonym">Glomus intraradices</name>
    <dbReference type="NCBI Taxonomy" id="747089"/>
    <lineage>
        <taxon>Eukaryota</taxon>
        <taxon>Fungi</taxon>
        <taxon>Fungi incertae sedis</taxon>
        <taxon>Mucoromycota</taxon>
        <taxon>Glomeromycotina</taxon>
        <taxon>Glomeromycetes</taxon>
        <taxon>Glomerales</taxon>
        <taxon>Glomeraceae</taxon>
        <taxon>Rhizophagus</taxon>
    </lineage>
</organism>
<keyword evidence="1" id="KW-0812">Transmembrane</keyword>
<protein>
    <submittedName>
        <fullName evidence="2">Uncharacterized protein</fullName>
    </submittedName>
</protein>
<evidence type="ECO:0000313" key="2">
    <source>
        <dbReference type="EMBL" id="POG71202.1"/>
    </source>
</evidence>
<evidence type="ECO:0000256" key="1">
    <source>
        <dbReference type="SAM" id="Phobius"/>
    </source>
</evidence>
<feature type="transmembrane region" description="Helical" evidence="1">
    <location>
        <begin position="33"/>
        <end position="54"/>
    </location>
</feature>
<keyword evidence="3" id="KW-1185">Reference proteome</keyword>
<reference evidence="2 3" key="1">
    <citation type="journal article" date="2013" name="Proc. Natl. Acad. Sci. U.S.A.">
        <title>Genome of an arbuscular mycorrhizal fungus provides insight into the oldest plant symbiosis.</title>
        <authorList>
            <person name="Tisserant E."/>
            <person name="Malbreil M."/>
            <person name="Kuo A."/>
            <person name="Kohler A."/>
            <person name="Symeonidi A."/>
            <person name="Balestrini R."/>
            <person name="Charron P."/>
            <person name="Duensing N."/>
            <person name="Frei Dit Frey N."/>
            <person name="Gianinazzi-Pearson V."/>
            <person name="Gilbert L.B."/>
            <person name="Handa Y."/>
            <person name="Herr J.R."/>
            <person name="Hijri M."/>
            <person name="Koul R."/>
            <person name="Kawaguchi M."/>
            <person name="Krajinski F."/>
            <person name="Lammers P.J."/>
            <person name="Masclaux F.G."/>
            <person name="Murat C."/>
            <person name="Morin E."/>
            <person name="Ndikumana S."/>
            <person name="Pagni M."/>
            <person name="Petitpierre D."/>
            <person name="Requena N."/>
            <person name="Rosikiewicz P."/>
            <person name="Riley R."/>
            <person name="Saito K."/>
            <person name="San Clemente H."/>
            <person name="Shapiro H."/>
            <person name="van Tuinen D."/>
            <person name="Becard G."/>
            <person name="Bonfante P."/>
            <person name="Paszkowski U."/>
            <person name="Shachar-Hill Y.Y."/>
            <person name="Tuskan G.A."/>
            <person name="Young P.W."/>
            <person name="Sanders I.R."/>
            <person name="Henrissat B."/>
            <person name="Rensing S.A."/>
            <person name="Grigoriev I.V."/>
            <person name="Corradi N."/>
            <person name="Roux C."/>
            <person name="Martin F."/>
        </authorList>
    </citation>
    <scope>NUCLEOTIDE SEQUENCE [LARGE SCALE GENOMIC DNA]</scope>
    <source>
        <strain evidence="2 3">DAOM 197198</strain>
    </source>
</reference>
<keyword evidence="1" id="KW-1133">Transmembrane helix</keyword>
<dbReference type="EMBL" id="AUPC02000111">
    <property type="protein sequence ID" value="POG71202.1"/>
    <property type="molecule type" value="Genomic_DNA"/>
</dbReference>
<sequence>MDIILLIDACTYNNYFNAGKKFYGQIIKNNFPLLLYMVFPLSLIASYVSFFFLVTP</sequence>